<proteinExistence type="predicted"/>
<name>A0ABN3Y0P8_9ENTE</name>
<protein>
    <submittedName>
        <fullName evidence="2">Uncharacterized protein</fullName>
    </submittedName>
</protein>
<dbReference type="Proteomes" id="UP001501577">
    <property type="component" value="Unassembled WGS sequence"/>
</dbReference>
<organism evidence="2 3">
    <name type="scientific">Tetragenococcus solitarius</name>
    <dbReference type="NCBI Taxonomy" id="71453"/>
    <lineage>
        <taxon>Bacteria</taxon>
        <taxon>Bacillati</taxon>
        <taxon>Bacillota</taxon>
        <taxon>Bacilli</taxon>
        <taxon>Lactobacillales</taxon>
        <taxon>Enterococcaceae</taxon>
        <taxon>Tetragenococcus</taxon>
    </lineage>
</organism>
<keyword evidence="1" id="KW-0812">Transmembrane</keyword>
<keyword evidence="1" id="KW-0472">Membrane</keyword>
<sequence length="63" mass="7318">MLKKLRKLENEHPYLMIIIGAIIGSIIGIVLEYIINRDFQINGIWGILSVVATMCLIERHRRK</sequence>
<gene>
    <name evidence="2" type="ORF">GCM10019998_05840</name>
</gene>
<keyword evidence="3" id="KW-1185">Reference proteome</keyword>
<accession>A0ABN3Y0P8</accession>
<feature type="transmembrane region" description="Helical" evidence="1">
    <location>
        <begin position="12"/>
        <end position="35"/>
    </location>
</feature>
<comment type="caution">
    <text evidence="2">The sequence shown here is derived from an EMBL/GenBank/DDBJ whole genome shotgun (WGS) entry which is preliminary data.</text>
</comment>
<evidence type="ECO:0000313" key="3">
    <source>
        <dbReference type="Proteomes" id="UP001501577"/>
    </source>
</evidence>
<evidence type="ECO:0000256" key="1">
    <source>
        <dbReference type="SAM" id="Phobius"/>
    </source>
</evidence>
<keyword evidence="1" id="KW-1133">Transmembrane helix</keyword>
<feature type="transmembrane region" description="Helical" evidence="1">
    <location>
        <begin position="41"/>
        <end position="57"/>
    </location>
</feature>
<reference evidence="2 3" key="1">
    <citation type="journal article" date="2019" name="Int. J. Syst. Evol. Microbiol.">
        <title>The Global Catalogue of Microorganisms (GCM) 10K type strain sequencing project: providing services to taxonomists for standard genome sequencing and annotation.</title>
        <authorList>
            <consortium name="The Broad Institute Genomics Platform"/>
            <consortium name="The Broad Institute Genome Sequencing Center for Infectious Disease"/>
            <person name="Wu L."/>
            <person name="Ma J."/>
        </authorList>
    </citation>
    <scope>NUCLEOTIDE SEQUENCE [LARGE SCALE GENOMIC DNA]</scope>
    <source>
        <strain evidence="2 3">JCM 8736</strain>
    </source>
</reference>
<dbReference type="EMBL" id="BAAAXQ010000014">
    <property type="protein sequence ID" value="GAA3012438.1"/>
    <property type="molecule type" value="Genomic_DNA"/>
</dbReference>
<evidence type="ECO:0000313" key="2">
    <source>
        <dbReference type="EMBL" id="GAA3012438.1"/>
    </source>
</evidence>